<dbReference type="Pfam" id="PF08268">
    <property type="entry name" value="FBA_3"/>
    <property type="match status" value="1"/>
</dbReference>
<dbReference type="SUPFAM" id="SSF117281">
    <property type="entry name" value="Kelch motif"/>
    <property type="match status" value="1"/>
</dbReference>
<dbReference type="InterPro" id="IPR017451">
    <property type="entry name" value="F-box-assoc_interact_dom"/>
</dbReference>
<dbReference type="Proteomes" id="UP000245207">
    <property type="component" value="Unassembled WGS sequence"/>
</dbReference>
<dbReference type="STRING" id="35608.A0A2U1NKF0"/>
<dbReference type="OrthoDB" id="1845276at2759"/>
<dbReference type="EMBL" id="PKPP01002647">
    <property type="protein sequence ID" value="PWA73948.1"/>
    <property type="molecule type" value="Genomic_DNA"/>
</dbReference>
<dbReference type="Gene3D" id="1.20.1280.50">
    <property type="match status" value="1"/>
</dbReference>
<dbReference type="PANTHER" id="PTHR31672:SF13">
    <property type="entry name" value="F-BOX PROTEIN CPR30-LIKE"/>
    <property type="match status" value="1"/>
</dbReference>
<evidence type="ECO:0000259" key="1">
    <source>
        <dbReference type="Pfam" id="PF00646"/>
    </source>
</evidence>
<proteinExistence type="predicted"/>
<dbReference type="NCBIfam" id="TIGR01640">
    <property type="entry name" value="F_box_assoc_1"/>
    <property type="match status" value="1"/>
</dbReference>
<dbReference type="InterPro" id="IPR013187">
    <property type="entry name" value="F-box-assoc_dom_typ3"/>
</dbReference>
<dbReference type="PANTHER" id="PTHR31672">
    <property type="entry name" value="BNACNNG10540D PROTEIN"/>
    <property type="match status" value="1"/>
</dbReference>
<feature type="domain" description="F-box" evidence="1">
    <location>
        <begin position="13"/>
        <end position="40"/>
    </location>
</feature>
<dbReference type="InterPro" id="IPR036047">
    <property type="entry name" value="F-box-like_dom_sf"/>
</dbReference>
<comment type="caution">
    <text evidence="3">The sequence shown here is derived from an EMBL/GenBank/DDBJ whole genome shotgun (WGS) entry which is preliminary data.</text>
</comment>
<evidence type="ECO:0000259" key="2">
    <source>
        <dbReference type="Pfam" id="PF08268"/>
    </source>
</evidence>
<evidence type="ECO:0000313" key="3">
    <source>
        <dbReference type="EMBL" id="PWA73948.1"/>
    </source>
</evidence>
<dbReference type="InterPro" id="IPR050796">
    <property type="entry name" value="SCF_F-box_component"/>
</dbReference>
<dbReference type="AlphaFoldDB" id="A0A2U1NKF0"/>
<keyword evidence="4" id="KW-1185">Reference proteome</keyword>
<sequence>MEDLDDYFMLDMLSRLDVKTIIYCKCVCKRWRDLVLDPHFVSNLHLPKSLSSPPSLIIHGLPRQNLDGVNTYGGRDSHGEASVCSPGFLNWVELQQQLDGCQLTHVVSHNLGDNRCSFPKIRMVTVGSVNGLICVLQKADAFFIFNPVFEEYMALPRAQLVAESYDWIHYGFGFSLASGEYKVIRICRKSSSIESIVLQTAKSNHVEIEVFTLGTDKWRTLGQVPFPGVYDYRWGSSISLNGHVHWIIYGKIYAFDLDTETFKSFPSPPATGDCNKILGVLKGRLSQFSWSKNRFTLFEMREYGIKDSWYQQVHWTEGISHKVESGWKTWKPLCLIDGINGTTRNLIAIHVHEDKLLVHCLDSNTYVETNVLPIYTTRTLINYHPSFLKLQKFGVDRVHPFKKLRWPEVPCSLSTSGFYRGGRG</sequence>
<evidence type="ECO:0000313" key="4">
    <source>
        <dbReference type="Proteomes" id="UP000245207"/>
    </source>
</evidence>
<feature type="domain" description="F-box associated beta-propeller type 3" evidence="2">
    <location>
        <begin position="110"/>
        <end position="318"/>
    </location>
</feature>
<gene>
    <name evidence="3" type="ORF">CTI12_AA256890</name>
</gene>
<dbReference type="SUPFAM" id="SSF81383">
    <property type="entry name" value="F-box domain"/>
    <property type="match status" value="1"/>
</dbReference>
<organism evidence="3 4">
    <name type="scientific">Artemisia annua</name>
    <name type="common">Sweet wormwood</name>
    <dbReference type="NCBI Taxonomy" id="35608"/>
    <lineage>
        <taxon>Eukaryota</taxon>
        <taxon>Viridiplantae</taxon>
        <taxon>Streptophyta</taxon>
        <taxon>Embryophyta</taxon>
        <taxon>Tracheophyta</taxon>
        <taxon>Spermatophyta</taxon>
        <taxon>Magnoliopsida</taxon>
        <taxon>eudicotyledons</taxon>
        <taxon>Gunneridae</taxon>
        <taxon>Pentapetalae</taxon>
        <taxon>asterids</taxon>
        <taxon>campanulids</taxon>
        <taxon>Asterales</taxon>
        <taxon>Asteraceae</taxon>
        <taxon>Asteroideae</taxon>
        <taxon>Anthemideae</taxon>
        <taxon>Artemisiinae</taxon>
        <taxon>Artemisia</taxon>
    </lineage>
</organism>
<name>A0A2U1NKF0_ARTAN</name>
<reference evidence="3 4" key="1">
    <citation type="journal article" date="2018" name="Mol. Plant">
        <title>The genome of Artemisia annua provides insight into the evolution of Asteraceae family and artemisinin biosynthesis.</title>
        <authorList>
            <person name="Shen Q."/>
            <person name="Zhang L."/>
            <person name="Liao Z."/>
            <person name="Wang S."/>
            <person name="Yan T."/>
            <person name="Shi P."/>
            <person name="Liu M."/>
            <person name="Fu X."/>
            <person name="Pan Q."/>
            <person name="Wang Y."/>
            <person name="Lv Z."/>
            <person name="Lu X."/>
            <person name="Zhang F."/>
            <person name="Jiang W."/>
            <person name="Ma Y."/>
            <person name="Chen M."/>
            <person name="Hao X."/>
            <person name="Li L."/>
            <person name="Tang Y."/>
            <person name="Lv G."/>
            <person name="Zhou Y."/>
            <person name="Sun X."/>
            <person name="Brodelius P.E."/>
            <person name="Rose J.K.C."/>
            <person name="Tang K."/>
        </authorList>
    </citation>
    <scope>NUCLEOTIDE SEQUENCE [LARGE SCALE GENOMIC DNA]</scope>
    <source>
        <strain evidence="4">cv. Huhao1</strain>
        <tissue evidence="3">Leaf</tissue>
    </source>
</reference>
<accession>A0A2U1NKF0</accession>
<protein>
    <submittedName>
        <fullName evidence="3">F-box associated domain, type 1</fullName>
    </submittedName>
</protein>
<dbReference type="InterPro" id="IPR001810">
    <property type="entry name" value="F-box_dom"/>
</dbReference>
<dbReference type="Pfam" id="PF00646">
    <property type="entry name" value="F-box"/>
    <property type="match status" value="1"/>
</dbReference>
<dbReference type="InterPro" id="IPR015915">
    <property type="entry name" value="Kelch-typ_b-propeller"/>
</dbReference>